<feature type="transmembrane region" description="Helical" evidence="1">
    <location>
        <begin position="9"/>
        <end position="26"/>
    </location>
</feature>
<evidence type="ECO:0000313" key="3">
    <source>
        <dbReference type="Proteomes" id="UP000296706"/>
    </source>
</evidence>
<evidence type="ECO:0000256" key="1">
    <source>
        <dbReference type="SAM" id="Phobius"/>
    </source>
</evidence>
<reference evidence="2 3" key="1">
    <citation type="journal article" date="2019" name="Nat. Commun.">
        <title>A new type of DNA phosphorothioation-based antiviral system in archaea.</title>
        <authorList>
            <person name="Xiong L."/>
            <person name="Liu S."/>
            <person name="Chen S."/>
            <person name="Xiao Y."/>
            <person name="Zhu B."/>
            <person name="Gao Y."/>
            <person name="Zhang Y."/>
            <person name="Chen B."/>
            <person name="Luo J."/>
            <person name="Deng Z."/>
            <person name="Chen X."/>
            <person name="Wang L."/>
            <person name="Chen S."/>
        </authorList>
    </citation>
    <scope>NUCLEOTIDE SEQUENCE [LARGE SCALE GENOMIC DNA]</scope>
    <source>
        <strain evidence="2 3">CBA1105</strain>
    </source>
</reference>
<dbReference type="GeneID" id="39847629"/>
<dbReference type="AlphaFoldDB" id="A0A4D6HAD2"/>
<dbReference type="Pfam" id="PF26262">
    <property type="entry name" value="DUF8066"/>
    <property type="match status" value="1"/>
</dbReference>
<feature type="transmembrane region" description="Helical" evidence="1">
    <location>
        <begin position="32"/>
        <end position="51"/>
    </location>
</feature>
<dbReference type="RefSeq" id="WP_049995414.1">
    <property type="nucleotide sequence ID" value="NZ_CP031310.1"/>
</dbReference>
<keyword evidence="1" id="KW-0472">Membrane</keyword>
<accession>A0A4D6HAD2</accession>
<gene>
    <name evidence="2" type="ORF">DV733_07150</name>
</gene>
<organism evidence="2 3">
    <name type="scientific">Halapricum salinum</name>
    <dbReference type="NCBI Taxonomy" id="1457250"/>
    <lineage>
        <taxon>Archaea</taxon>
        <taxon>Methanobacteriati</taxon>
        <taxon>Methanobacteriota</taxon>
        <taxon>Stenosarchaea group</taxon>
        <taxon>Halobacteria</taxon>
        <taxon>Halobacteriales</taxon>
        <taxon>Haloarculaceae</taxon>
        <taxon>Halapricum</taxon>
    </lineage>
</organism>
<keyword evidence="1" id="KW-0812">Transmembrane</keyword>
<sequence length="67" mass="7145">MASDRTDRVGIAIAVAAVVVLLYSAFFAAALLLGLIVVVGLVVLYLLWRFVRAAERIATALEAQSPE</sequence>
<name>A0A4D6HAD2_9EURY</name>
<keyword evidence="1" id="KW-1133">Transmembrane helix</keyword>
<dbReference type="InterPro" id="IPR058379">
    <property type="entry name" value="DUF8066"/>
</dbReference>
<dbReference type="EMBL" id="CP031310">
    <property type="protein sequence ID" value="QCC51034.1"/>
    <property type="molecule type" value="Genomic_DNA"/>
</dbReference>
<dbReference type="Proteomes" id="UP000296706">
    <property type="component" value="Chromosome"/>
</dbReference>
<dbReference type="STRING" id="1457250.GCA_000755225_00052"/>
<dbReference type="KEGG" id="hsn:DV733_07150"/>
<keyword evidence="3" id="KW-1185">Reference proteome</keyword>
<proteinExistence type="predicted"/>
<protein>
    <submittedName>
        <fullName evidence="2">Uncharacterized protein</fullName>
    </submittedName>
</protein>
<evidence type="ECO:0000313" key="2">
    <source>
        <dbReference type="EMBL" id="QCC51034.1"/>
    </source>
</evidence>